<dbReference type="Proteomes" id="UP001497444">
    <property type="component" value="Chromosome 10"/>
</dbReference>
<feature type="domain" description="DUF7866" evidence="3">
    <location>
        <begin position="209"/>
        <end position="260"/>
    </location>
</feature>
<feature type="signal peptide" evidence="2">
    <location>
        <begin position="1"/>
        <end position="18"/>
    </location>
</feature>
<gene>
    <name evidence="4" type="ORF">CSSPJE1EN1_LOCUS2549</name>
</gene>
<feature type="region of interest" description="Disordered" evidence="1">
    <location>
        <begin position="90"/>
        <end position="157"/>
    </location>
</feature>
<evidence type="ECO:0000313" key="4">
    <source>
        <dbReference type="EMBL" id="CAK9257071.1"/>
    </source>
</evidence>
<feature type="chain" id="PRO_5045748368" description="DUF7866 domain-containing protein" evidence="2">
    <location>
        <begin position="19"/>
        <end position="261"/>
    </location>
</feature>
<evidence type="ECO:0000256" key="2">
    <source>
        <dbReference type="SAM" id="SignalP"/>
    </source>
</evidence>
<dbReference type="PANTHER" id="PTHR33786:SF2">
    <property type="entry name" value="UBIQUITIN CARBOXYL-TERMINAL HYDROLASE"/>
    <property type="match status" value="1"/>
</dbReference>
<accession>A0ABP0VT18</accession>
<sequence>MGLGVAALVFFWVGLLLAVVVPCMFAGGGAVVVANSKEEWSASSSRLEYGLKTEESGRMRMSDLFEKWVGSGGVVVAAGEKNKKKLLDDDDSTLQKKEKSREHVDDLKEELGGDSSRAAAAAAGGMSAAAQSWVQQQQQQHTKEDGDDQSYQQSGLSVQERDELKIIANSSSLRGDLVKLSNGTEVQLFPSLEVPHHEHVNETRRRLGDFQQCSPCTCCDRTHSWCIPLVCCYNIQCNLEGLPFGLCSFIPISCSCFGCSS</sequence>
<proteinExistence type="predicted"/>
<keyword evidence="2" id="KW-0732">Signal</keyword>
<organism evidence="4 5">
    <name type="scientific">Sphagnum jensenii</name>
    <dbReference type="NCBI Taxonomy" id="128206"/>
    <lineage>
        <taxon>Eukaryota</taxon>
        <taxon>Viridiplantae</taxon>
        <taxon>Streptophyta</taxon>
        <taxon>Embryophyta</taxon>
        <taxon>Bryophyta</taxon>
        <taxon>Sphagnophytina</taxon>
        <taxon>Sphagnopsida</taxon>
        <taxon>Sphagnales</taxon>
        <taxon>Sphagnaceae</taxon>
        <taxon>Sphagnum</taxon>
    </lineage>
</organism>
<feature type="compositionally biased region" description="Basic and acidic residues" evidence="1">
    <location>
        <begin position="93"/>
        <end position="111"/>
    </location>
</feature>
<dbReference type="PANTHER" id="PTHR33786">
    <property type="entry name" value="UBIQUITIN CARBOXYL-TERMINAL HYDROLASE"/>
    <property type="match status" value="1"/>
</dbReference>
<evidence type="ECO:0000256" key="1">
    <source>
        <dbReference type="SAM" id="MobiDB-lite"/>
    </source>
</evidence>
<protein>
    <recommendedName>
        <fullName evidence="3">DUF7866 domain-containing protein</fullName>
    </recommendedName>
</protein>
<name>A0ABP0VT18_9BRYO</name>
<dbReference type="InterPro" id="IPR057188">
    <property type="entry name" value="DUF7866"/>
</dbReference>
<reference evidence="4" key="1">
    <citation type="submission" date="2024-02" db="EMBL/GenBank/DDBJ databases">
        <authorList>
            <consortium name="ELIXIR-Norway"/>
            <consortium name="Elixir Norway"/>
        </authorList>
    </citation>
    <scope>NUCLEOTIDE SEQUENCE</scope>
</reference>
<evidence type="ECO:0000313" key="5">
    <source>
        <dbReference type="Proteomes" id="UP001497444"/>
    </source>
</evidence>
<keyword evidence="5" id="KW-1185">Reference proteome</keyword>
<feature type="compositionally biased region" description="Low complexity" evidence="1">
    <location>
        <begin position="113"/>
        <end position="140"/>
    </location>
</feature>
<dbReference type="EMBL" id="OZ020105">
    <property type="protein sequence ID" value="CAK9257071.1"/>
    <property type="molecule type" value="Genomic_DNA"/>
</dbReference>
<dbReference type="Pfam" id="PF25268">
    <property type="entry name" value="DUF7866"/>
    <property type="match status" value="1"/>
</dbReference>
<evidence type="ECO:0000259" key="3">
    <source>
        <dbReference type="Pfam" id="PF25268"/>
    </source>
</evidence>